<proteinExistence type="predicted"/>
<feature type="compositionally biased region" description="Basic and acidic residues" evidence="1">
    <location>
        <begin position="171"/>
        <end position="180"/>
    </location>
</feature>
<dbReference type="Proteomes" id="UP000242877">
    <property type="component" value="Unassembled WGS sequence"/>
</dbReference>
<evidence type="ECO:0000313" key="3">
    <source>
        <dbReference type="EMBL" id="KZZ87018.1"/>
    </source>
</evidence>
<keyword evidence="2" id="KW-0812">Transmembrane</keyword>
<reference evidence="3 4" key="1">
    <citation type="journal article" date="2016" name="Genome Biol. Evol.">
        <title>Divergent and convergent evolution of fungal pathogenicity.</title>
        <authorList>
            <person name="Shang Y."/>
            <person name="Xiao G."/>
            <person name="Zheng P."/>
            <person name="Cen K."/>
            <person name="Zhan S."/>
            <person name="Wang C."/>
        </authorList>
    </citation>
    <scope>NUCLEOTIDE SEQUENCE [LARGE SCALE GENOMIC DNA]</scope>
    <source>
        <strain evidence="3 4">ARSEF 7405</strain>
    </source>
</reference>
<evidence type="ECO:0000313" key="4">
    <source>
        <dbReference type="Proteomes" id="UP000242877"/>
    </source>
</evidence>
<keyword evidence="4" id="KW-1185">Reference proteome</keyword>
<dbReference type="AlphaFoldDB" id="A0A167V436"/>
<gene>
    <name evidence="3" type="ORF">AAP_05964</name>
</gene>
<name>A0A167V436_9EURO</name>
<evidence type="ECO:0000256" key="2">
    <source>
        <dbReference type="SAM" id="Phobius"/>
    </source>
</evidence>
<evidence type="ECO:0000256" key="1">
    <source>
        <dbReference type="SAM" id="MobiDB-lite"/>
    </source>
</evidence>
<feature type="region of interest" description="Disordered" evidence="1">
    <location>
        <begin position="143"/>
        <end position="215"/>
    </location>
</feature>
<comment type="caution">
    <text evidence="3">The sequence shown here is derived from an EMBL/GenBank/DDBJ whole genome shotgun (WGS) entry which is preliminary data.</text>
</comment>
<feature type="compositionally biased region" description="Polar residues" evidence="1">
    <location>
        <begin position="188"/>
        <end position="215"/>
    </location>
</feature>
<feature type="transmembrane region" description="Helical" evidence="2">
    <location>
        <begin position="108"/>
        <end position="132"/>
    </location>
</feature>
<sequence length="215" mass="23688">MDGSLDTMKMLRSTIAVLGSRSSDIRSIPSDIIGQVYTIRDVKVPTVQGSDRAILRPTAKPHDARDDIPDSTFDIEPSSETTHSTTETTQAVISEIPTEIRSPISAPIATAIISVSVVVFVMALTFGFWLYCRRKGGIRAYMNNPTINSSRRRGDAESDVLPVAPSRKQAHPNEHRKADCMEMENPFSEPSSNTQSRINTPCSYQFESRGVSQGR</sequence>
<feature type="region of interest" description="Disordered" evidence="1">
    <location>
        <begin position="60"/>
        <end position="90"/>
    </location>
</feature>
<dbReference type="VEuPathDB" id="FungiDB:AAP_05964"/>
<feature type="compositionally biased region" description="Low complexity" evidence="1">
    <location>
        <begin position="76"/>
        <end position="89"/>
    </location>
</feature>
<organism evidence="3 4">
    <name type="scientific">Ascosphaera apis ARSEF 7405</name>
    <dbReference type="NCBI Taxonomy" id="392613"/>
    <lineage>
        <taxon>Eukaryota</taxon>
        <taxon>Fungi</taxon>
        <taxon>Dikarya</taxon>
        <taxon>Ascomycota</taxon>
        <taxon>Pezizomycotina</taxon>
        <taxon>Eurotiomycetes</taxon>
        <taxon>Eurotiomycetidae</taxon>
        <taxon>Onygenales</taxon>
        <taxon>Ascosphaeraceae</taxon>
        <taxon>Ascosphaera</taxon>
    </lineage>
</organism>
<protein>
    <submittedName>
        <fullName evidence="3">Uncharacterized protein</fullName>
    </submittedName>
</protein>
<keyword evidence="2" id="KW-1133">Transmembrane helix</keyword>
<keyword evidence="2" id="KW-0472">Membrane</keyword>
<accession>A0A167V436</accession>
<dbReference type="EMBL" id="AZGZ01000040">
    <property type="protein sequence ID" value="KZZ87018.1"/>
    <property type="molecule type" value="Genomic_DNA"/>
</dbReference>